<keyword evidence="2" id="KW-0472">Membrane</keyword>
<feature type="compositionally biased region" description="Basic and acidic residues" evidence="1">
    <location>
        <begin position="31"/>
        <end position="59"/>
    </location>
</feature>
<reference evidence="3 4" key="1">
    <citation type="journal article" date="2016" name="Nat. Commun.">
        <title>Thousands of microbial genomes shed light on interconnected biogeochemical processes in an aquifer system.</title>
        <authorList>
            <person name="Anantharaman K."/>
            <person name="Brown C.T."/>
            <person name="Hug L.A."/>
            <person name="Sharon I."/>
            <person name="Castelle C.J."/>
            <person name="Probst A.J."/>
            <person name="Thomas B.C."/>
            <person name="Singh A."/>
            <person name="Wilkins M.J."/>
            <person name="Karaoz U."/>
            <person name="Brodie E.L."/>
            <person name="Williams K.H."/>
            <person name="Hubbard S.S."/>
            <person name="Banfield J.F."/>
        </authorList>
    </citation>
    <scope>NUCLEOTIDE SEQUENCE [LARGE SCALE GENOMIC DNA]</scope>
</reference>
<accession>A0A1F6D9R8</accession>
<dbReference type="Proteomes" id="UP000178042">
    <property type="component" value="Unassembled WGS sequence"/>
</dbReference>
<evidence type="ECO:0000256" key="2">
    <source>
        <dbReference type="SAM" id="Phobius"/>
    </source>
</evidence>
<dbReference type="EMBL" id="MFLD01000044">
    <property type="protein sequence ID" value="OGG58188.1"/>
    <property type="molecule type" value="Genomic_DNA"/>
</dbReference>
<organism evidence="3 4">
    <name type="scientific">Candidatus Kaiserbacteria bacterium RIFCSPHIGHO2_02_FULL_49_16</name>
    <dbReference type="NCBI Taxonomy" id="1798490"/>
    <lineage>
        <taxon>Bacteria</taxon>
        <taxon>Candidatus Kaiseribacteriota</taxon>
    </lineage>
</organism>
<keyword evidence="2" id="KW-1133">Transmembrane helix</keyword>
<proteinExistence type="predicted"/>
<sequence>MNTNEKPRRQAGPRPDPVDAQNDAQIAGARIEPRNRASPKRHNDAAGEDHRVERLENQSRSRVGNPTAKRSWRTVMVYGLAIFFAFLLAMVIGYEMSPTTAESQHAKQQWELWAKDAKAEKARANGLAQKLRDSQGELKQALQKAPPAKEAEKAPAPKAVAKKTADPKKAAQSSKAKGNPPAALVKSKLAATPGKFGDQVCPENPIVKARIARGLPPTVEACDVEGKPGVKGVPIKNGCAEIMWSKYKDPDTGLIRVVQGLPKKTVNGVDYDYTIGKVIPMDWLSCGSLRVWVDGTKQCADGHTNCVD</sequence>
<name>A0A1F6D9R8_9BACT</name>
<comment type="caution">
    <text evidence="3">The sequence shown here is derived from an EMBL/GenBank/DDBJ whole genome shotgun (WGS) entry which is preliminary data.</text>
</comment>
<feature type="region of interest" description="Disordered" evidence="1">
    <location>
        <begin position="1"/>
        <end position="67"/>
    </location>
</feature>
<feature type="transmembrane region" description="Helical" evidence="2">
    <location>
        <begin position="75"/>
        <end position="94"/>
    </location>
</feature>
<evidence type="ECO:0000313" key="3">
    <source>
        <dbReference type="EMBL" id="OGG58188.1"/>
    </source>
</evidence>
<feature type="region of interest" description="Disordered" evidence="1">
    <location>
        <begin position="134"/>
        <end position="183"/>
    </location>
</feature>
<keyword evidence="2" id="KW-0812">Transmembrane</keyword>
<protein>
    <submittedName>
        <fullName evidence="3">Uncharacterized protein</fullName>
    </submittedName>
</protein>
<gene>
    <name evidence="3" type="ORF">A3C86_00825</name>
</gene>
<evidence type="ECO:0000256" key="1">
    <source>
        <dbReference type="SAM" id="MobiDB-lite"/>
    </source>
</evidence>
<dbReference type="AlphaFoldDB" id="A0A1F6D9R8"/>
<evidence type="ECO:0000313" key="4">
    <source>
        <dbReference type="Proteomes" id="UP000178042"/>
    </source>
</evidence>